<dbReference type="GO" id="GO:0006508">
    <property type="term" value="P:proteolysis"/>
    <property type="evidence" value="ECO:0007669"/>
    <property type="project" value="UniProtKB-KW"/>
</dbReference>
<dbReference type="RefSeq" id="WP_188767480.1">
    <property type="nucleotide sequence ID" value="NZ_BMHK01000001.1"/>
</dbReference>
<dbReference type="Gene3D" id="3.90.1680.10">
    <property type="entry name" value="SOS response associated peptidase-like"/>
    <property type="match status" value="1"/>
</dbReference>
<keyword evidence="6" id="KW-0238">DNA-binding</keyword>
<dbReference type="GO" id="GO:0016829">
    <property type="term" value="F:lyase activity"/>
    <property type="evidence" value="ECO:0007669"/>
    <property type="project" value="UniProtKB-KW"/>
</dbReference>
<dbReference type="Proteomes" id="UP000608154">
    <property type="component" value="Unassembled WGS sequence"/>
</dbReference>
<evidence type="ECO:0000313" key="10">
    <source>
        <dbReference type="Proteomes" id="UP000608154"/>
    </source>
</evidence>
<gene>
    <name evidence="9" type="ORF">GCM10011494_02840</name>
</gene>
<evidence type="ECO:0000256" key="4">
    <source>
        <dbReference type="ARBA" id="ARBA00022801"/>
    </source>
</evidence>
<keyword evidence="7" id="KW-0456">Lyase</keyword>
<comment type="similarity">
    <text evidence="1 8">Belongs to the SOS response-associated peptidase family.</text>
</comment>
<dbReference type="SUPFAM" id="SSF143081">
    <property type="entry name" value="BB1717-like"/>
    <property type="match status" value="1"/>
</dbReference>
<dbReference type="EC" id="3.4.-.-" evidence="8"/>
<evidence type="ECO:0000256" key="7">
    <source>
        <dbReference type="ARBA" id="ARBA00023239"/>
    </source>
</evidence>
<evidence type="ECO:0000256" key="2">
    <source>
        <dbReference type="ARBA" id="ARBA00022670"/>
    </source>
</evidence>
<comment type="caution">
    <text evidence="9">The sequence shown here is derived from an EMBL/GenBank/DDBJ whole genome shotgun (WGS) entry which is preliminary data.</text>
</comment>
<accession>A0A916TQI7</accession>
<keyword evidence="2 8" id="KW-0645">Protease</keyword>
<dbReference type="GO" id="GO:0003697">
    <property type="term" value="F:single-stranded DNA binding"/>
    <property type="evidence" value="ECO:0007669"/>
    <property type="project" value="InterPro"/>
</dbReference>
<keyword evidence="5" id="KW-0190">Covalent protein-DNA linkage</keyword>
<dbReference type="InterPro" id="IPR036590">
    <property type="entry name" value="SRAP-like"/>
</dbReference>
<dbReference type="PANTHER" id="PTHR13604:SF0">
    <property type="entry name" value="ABASIC SITE PROCESSING PROTEIN HMCES"/>
    <property type="match status" value="1"/>
</dbReference>
<dbReference type="EMBL" id="BMHK01000001">
    <property type="protein sequence ID" value="GGB87929.1"/>
    <property type="molecule type" value="Genomic_DNA"/>
</dbReference>
<name>A0A916TQI7_9SPHN</name>
<dbReference type="Pfam" id="PF02586">
    <property type="entry name" value="SRAP"/>
    <property type="match status" value="1"/>
</dbReference>
<dbReference type="GO" id="GO:0008233">
    <property type="term" value="F:peptidase activity"/>
    <property type="evidence" value="ECO:0007669"/>
    <property type="project" value="UniProtKB-KW"/>
</dbReference>
<dbReference type="GO" id="GO:0106300">
    <property type="term" value="P:protein-DNA covalent cross-linking repair"/>
    <property type="evidence" value="ECO:0007669"/>
    <property type="project" value="InterPro"/>
</dbReference>
<evidence type="ECO:0000256" key="1">
    <source>
        <dbReference type="ARBA" id="ARBA00008136"/>
    </source>
</evidence>
<keyword evidence="10" id="KW-1185">Reference proteome</keyword>
<dbReference type="PANTHER" id="PTHR13604">
    <property type="entry name" value="DC12-RELATED"/>
    <property type="match status" value="1"/>
</dbReference>
<reference evidence="9" key="1">
    <citation type="journal article" date="2014" name="Int. J. Syst. Evol. Microbiol.">
        <title>Complete genome sequence of Corynebacterium casei LMG S-19264T (=DSM 44701T), isolated from a smear-ripened cheese.</title>
        <authorList>
            <consortium name="US DOE Joint Genome Institute (JGI-PGF)"/>
            <person name="Walter F."/>
            <person name="Albersmeier A."/>
            <person name="Kalinowski J."/>
            <person name="Ruckert C."/>
        </authorList>
    </citation>
    <scope>NUCLEOTIDE SEQUENCE</scope>
    <source>
        <strain evidence="9">CGMCC 1.15095</strain>
    </source>
</reference>
<keyword evidence="3" id="KW-0227">DNA damage</keyword>
<evidence type="ECO:0000256" key="5">
    <source>
        <dbReference type="ARBA" id="ARBA00023124"/>
    </source>
</evidence>
<reference evidence="9" key="2">
    <citation type="submission" date="2020-09" db="EMBL/GenBank/DDBJ databases">
        <authorList>
            <person name="Sun Q."/>
            <person name="Zhou Y."/>
        </authorList>
    </citation>
    <scope>NUCLEOTIDE SEQUENCE</scope>
    <source>
        <strain evidence="9">CGMCC 1.15095</strain>
    </source>
</reference>
<keyword evidence="4 8" id="KW-0378">Hydrolase</keyword>
<protein>
    <recommendedName>
        <fullName evidence="8">Abasic site processing protein</fullName>
        <ecNumber evidence="8">3.4.-.-</ecNumber>
    </recommendedName>
</protein>
<proteinExistence type="inferred from homology"/>
<evidence type="ECO:0000256" key="8">
    <source>
        <dbReference type="RuleBase" id="RU364100"/>
    </source>
</evidence>
<dbReference type="InterPro" id="IPR003738">
    <property type="entry name" value="SRAP"/>
</dbReference>
<evidence type="ECO:0000256" key="3">
    <source>
        <dbReference type="ARBA" id="ARBA00022763"/>
    </source>
</evidence>
<sequence length="201" mass="22136">MCNLYRLTPGPAEIARLFGTPLPESLNTPGEIYPGYPGLVVAGGMLRAMTWGFPLVQRSKRTGQPLKPKPVNNARADKLASAFWRSSFEARRCLVPMSAFAEAEGPKGHMTRTWLSLPDRPVFACAGVWRDSAEWGPVYSLVMTDAAETTAEVHDRVPVILSTEDEARWIAGAPAEALDLCRPWAGDITIERTSESWVRSH</sequence>
<evidence type="ECO:0000256" key="6">
    <source>
        <dbReference type="ARBA" id="ARBA00023125"/>
    </source>
</evidence>
<evidence type="ECO:0000313" key="9">
    <source>
        <dbReference type="EMBL" id="GGB87929.1"/>
    </source>
</evidence>
<dbReference type="AlphaFoldDB" id="A0A916TQI7"/>
<organism evidence="9 10">
    <name type="scientific">Novosphingobium endophyticum</name>
    <dbReference type="NCBI Taxonomy" id="1955250"/>
    <lineage>
        <taxon>Bacteria</taxon>
        <taxon>Pseudomonadati</taxon>
        <taxon>Pseudomonadota</taxon>
        <taxon>Alphaproteobacteria</taxon>
        <taxon>Sphingomonadales</taxon>
        <taxon>Sphingomonadaceae</taxon>
        <taxon>Novosphingobium</taxon>
    </lineage>
</organism>